<sequence length="92" mass="10675">MKNDDHTNSLENPAFTIKNGHELVICDECGEELVFSMQDSSHQFSVGLRTILYCLRVAEVEGNIPPLPEDWWLDVEFSHSMDNIFKNYPMRE</sequence>
<accession>L0RB81</accession>
<dbReference type="OrthoDB" id="5463646at2"/>
<dbReference type="RefSeq" id="WP_015336645.1">
    <property type="nucleotide sequence ID" value="NC_020055.1"/>
</dbReference>
<dbReference type="AlphaFoldDB" id="L0RB81"/>
<dbReference type="HOGENOM" id="CLU_178286_1_0_7"/>
<proteinExistence type="predicted"/>
<evidence type="ECO:0000313" key="2">
    <source>
        <dbReference type="Proteomes" id="UP000010808"/>
    </source>
</evidence>
<organism evidence="1 2">
    <name type="scientific">Maridesulfovibrio hydrothermalis AM13 = DSM 14728</name>
    <dbReference type="NCBI Taxonomy" id="1121451"/>
    <lineage>
        <taxon>Bacteria</taxon>
        <taxon>Pseudomonadati</taxon>
        <taxon>Thermodesulfobacteriota</taxon>
        <taxon>Desulfovibrionia</taxon>
        <taxon>Desulfovibrionales</taxon>
        <taxon>Desulfovibrionaceae</taxon>
        <taxon>Maridesulfovibrio</taxon>
    </lineage>
</organism>
<dbReference type="KEGG" id="dhy:DESAM_21766"/>
<name>L0RB81_9BACT</name>
<dbReference type="PATRIC" id="fig|1121451.3.peg.2006"/>
<dbReference type="eggNOG" id="ENOG5033C2A">
    <property type="taxonomic scope" value="Bacteria"/>
</dbReference>
<dbReference type="STRING" id="1121451.DESAM_21766"/>
<dbReference type="EMBL" id="FO203522">
    <property type="protein sequence ID" value="CCO24043.1"/>
    <property type="molecule type" value="Genomic_DNA"/>
</dbReference>
<evidence type="ECO:0000313" key="1">
    <source>
        <dbReference type="EMBL" id="CCO24043.1"/>
    </source>
</evidence>
<dbReference type="Proteomes" id="UP000010808">
    <property type="component" value="Chromosome"/>
</dbReference>
<reference evidence="1 2" key="1">
    <citation type="submission" date="2012-10" db="EMBL/GenBank/DDBJ databases">
        <authorList>
            <person name="Genoscope - CEA"/>
        </authorList>
    </citation>
    <scope>NUCLEOTIDE SEQUENCE [LARGE SCALE GENOMIC DNA]</scope>
    <source>
        <strain evidence="2">AM13 / DSM 14728</strain>
    </source>
</reference>
<gene>
    <name evidence="1" type="ORF">DESAM_21766</name>
</gene>
<protein>
    <submittedName>
        <fullName evidence="1">Uncharacterized protein</fullName>
    </submittedName>
</protein>
<keyword evidence="2" id="KW-1185">Reference proteome</keyword>